<name>G0VB18_NAUCA</name>
<feature type="region of interest" description="Disordered" evidence="2">
    <location>
        <begin position="265"/>
        <end position="285"/>
    </location>
</feature>
<dbReference type="OMA" id="EEPRGWW"/>
<dbReference type="KEGG" id="ncs:NCAS_0B00570"/>
<dbReference type="HOGENOM" id="CLU_051938_2_2_1"/>
<reference evidence="4 5" key="1">
    <citation type="journal article" date="2011" name="Proc. Natl. Acad. Sci. U.S.A.">
        <title>Evolutionary erosion of yeast sex chromosomes by mating-type switching accidents.</title>
        <authorList>
            <person name="Gordon J.L."/>
            <person name="Armisen D."/>
            <person name="Proux-Wera E."/>
            <person name="Oheigeartaigh S.S."/>
            <person name="Byrne K.P."/>
            <person name="Wolfe K.H."/>
        </authorList>
    </citation>
    <scope>NUCLEOTIDE SEQUENCE [LARGE SCALE GENOMIC DNA]</scope>
    <source>
        <strain evidence="5">ATCC 76901 / BCRC 22586 / CBS 4309 / NBRC 1992 / NRRL Y-12630</strain>
    </source>
</reference>
<dbReference type="InParanoid" id="G0VB18"/>
<dbReference type="Pfam" id="PF03959">
    <property type="entry name" value="FSH1"/>
    <property type="match status" value="1"/>
</dbReference>
<protein>
    <recommendedName>
        <fullName evidence="3">Serine hydrolase domain-containing protein</fullName>
    </recommendedName>
</protein>
<dbReference type="GO" id="GO:0005634">
    <property type="term" value="C:nucleus"/>
    <property type="evidence" value="ECO:0007669"/>
    <property type="project" value="TreeGrafter"/>
</dbReference>
<gene>
    <name evidence="4" type="primary">NCAS0B00570</name>
    <name evidence="4" type="ordered locus">NCAS_0B00570</name>
</gene>
<keyword evidence="1" id="KW-0378">Hydrolase</keyword>
<dbReference type="Gene3D" id="3.40.50.1820">
    <property type="entry name" value="alpha/beta hydrolase"/>
    <property type="match status" value="1"/>
</dbReference>
<evidence type="ECO:0000256" key="1">
    <source>
        <dbReference type="ARBA" id="ARBA00022801"/>
    </source>
</evidence>
<feature type="domain" description="Serine hydrolase" evidence="3">
    <location>
        <begin position="28"/>
        <end position="253"/>
    </location>
</feature>
<evidence type="ECO:0000313" key="5">
    <source>
        <dbReference type="Proteomes" id="UP000001640"/>
    </source>
</evidence>
<dbReference type="PANTHER" id="PTHR48070">
    <property type="entry name" value="ESTERASE OVCA2"/>
    <property type="match status" value="1"/>
</dbReference>
<dbReference type="GeneID" id="96901705"/>
<dbReference type="SUPFAM" id="SSF53474">
    <property type="entry name" value="alpha/beta-Hydrolases"/>
    <property type="match status" value="1"/>
</dbReference>
<evidence type="ECO:0000313" key="4">
    <source>
        <dbReference type="EMBL" id="CCC68141.1"/>
    </source>
</evidence>
<evidence type="ECO:0000256" key="2">
    <source>
        <dbReference type="SAM" id="MobiDB-lite"/>
    </source>
</evidence>
<reference key="2">
    <citation type="submission" date="2011-08" db="EMBL/GenBank/DDBJ databases">
        <title>Genome sequence of Naumovozyma castellii.</title>
        <authorList>
            <person name="Gordon J.L."/>
            <person name="Armisen D."/>
            <person name="Proux-Wera E."/>
            <person name="OhEigeartaigh S.S."/>
            <person name="Byrne K.P."/>
            <person name="Wolfe K.H."/>
        </authorList>
    </citation>
    <scope>NUCLEOTIDE SEQUENCE</scope>
    <source>
        <strain>Type strain:CBS 4309</strain>
    </source>
</reference>
<organism evidence="4 5">
    <name type="scientific">Naumovozyma castellii</name>
    <name type="common">Yeast</name>
    <name type="synonym">Saccharomyces castellii</name>
    <dbReference type="NCBI Taxonomy" id="27288"/>
    <lineage>
        <taxon>Eukaryota</taxon>
        <taxon>Fungi</taxon>
        <taxon>Dikarya</taxon>
        <taxon>Ascomycota</taxon>
        <taxon>Saccharomycotina</taxon>
        <taxon>Saccharomycetes</taxon>
        <taxon>Saccharomycetales</taxon>
        <taxon>Saccharomycetaceae</taxon>
        <taxon>Naumovozyma</taxon>
    </lineage>
</organism>
<dbReference type="RefSeq" id="XP_003674518.1">
    <property type="nucleotide sequence ID" value="XM_003674470.1"/>
</dbReference>
<dbReference type="FunCoup" id="G0VB18">
    <property type="interactions" value="304"/>
</dbReference>
<keyword evidence="5" id="KW-1185">Reference proteome</keyword>
<proteinExistence type="predicted"/>
<dbReference type="InterPro" id="IPR005645">
    <property type="entry name" value="FSH-like_dom"/>
</dbReference>
<evidence type="ECO:0000259" key="3">
    <source>
        <dbReference type="Pfam" id="PF03959"/>
    </source>
</evidence>
<dbReference type="EMBL" id="HE576753">
    <property type="protein sequence ID" value="CCC68141.1"/>
    <property type="molecule type" value="Genomic_DNA"/>
</dbReference>
<dbReference type="GO" id="GO:0005777">
    <property type="term" value="C:peroxisome"/>
    <property type="evidence" value="ECO:0007669"/>
    <property type="project" value="EnsemblFungi"/>
</dbReference>
<dbReference type="FunFam" id="3.40.50.1820:FF:000073">
    <property type="entry name" value="esterase OVCA2 isoform X6"/>
    <property type="match status" value="1"/>
</dbReference>
<dbReference type="GO" id="GO:0016787">
    <property type="term" value="F:hydrolase activity"/>
    <property type="evidence" value="ECO:0007669"/>
    <property type="project" value="UniProtKB-KW"/>
</dbReference>
<dbReference type="Proteomes" id="UP000001640">
    <property type="component" value="Chromosome 2"/>
</dbReference>
<dbReference type="InterPro" id="IPR050593">
    <property type="entry name" value="LovG"/>
</dbReference>
<sequence length="297" mass="33850">MKKQKFHFQYLTKTKHQLFLQHNKQSTEMGKILMLHGFVQSDKIFSSKTGGLRKSLKKLGYELCYPCGTELITKEVLHRIHGSPQDISKQFNTTIKEDAADDDEENKLYGWWIKNSDGVSFEIKQNTLDYLHNYVIENGPFDGIIGFSQGAGLAGYLATDFNGLLDLTLEQQPPLKFFISFSGFRLEPASFQHNYNVKSIQMPSLHVQGELDTVVSEQRVMKLYETCPEETRTLLKHPGGHFVPNSKQFVSQVCNWIVSMTRASKESTTEKKTATSNMETPDLDDDLMDMIDSFGKI</sequence>
<dbReference type="InterPro" id="IPR029058">
    <property type="entry name" value="AB_hydrolase_fold"/>
</dbReference>
<accession>G0VB18</accession>
<dbReference type="AlphaFoldDB" id="G0VB18"/>
<dbReference type="eggNOG" id="KOG2551">
    <property type="taxonomic scope" value="Eukaryota"/>
</dbReference>
<dbReference type="OrthoDB" id="2094269at2759"/>
<dbReference type="PANTHER" id="PTHR48070:SF6">
    <property type="entry name" value="ESTERASE OVCA2"/>
    <property type="match status" value="1"/>
</dbReference>